<dbReference type="AlphaFoldDB" id="A0A078MR22"/>
<feature type="transmembrane region" description="Helical" evidence="2">
    <location>
        <begin position="125"/>
        <end position="143"/>
    </location>
</feature>
<evidence type="ECO:0000256" key="1">
    <source>
        <dbReference type="SAM" id="MobiDB-lite"/>
    </source>
</evidence>
<feature type="transmembrane region" description="Helical" evidence="2">
    <location>
        <begin position="193"/>
        <end position="212"/>
    </location>
</feature>
<feature type="compositionally biased region" description="Basic residues" evidence="1">
    <location>
        <begin position="1"/>
        <end position="10"/>
    </location>
</feature>
<organism evidence="3">
    <name type="scientific">Arthrobacter saudimassiliensis</name>
    <dbReference type="NCBI Taxonomy" id="1461584"/>
    <lineage>
        <taxon>Bacteria</taxon>
        <taxon>Bacillati</taxon>
        <taxon>Actinomycetota</taxon>
        <taxon>Actinomycetes</taxon>
        <taxon>Micrococcales</taxon>
        <taxon>Micrococcaceae</taxon>
        <taxon>Arthrobacter</taxon>
    </lineage>
</organism>
<name>A0A078MR22_9MICC</name>
<keyword evidence="2" id="KW-0812">Transmembrane</keyword>
<protein>
    <submittedName>
        <fullName evidence="3">Uncharacterized protein</fullName>
    </submittedName>
</protein>
<feature type="transmembrane region" description="Helical" evidence="2">
    <location>
        <begin position="272"/>
        <end position="295"/>
    </location>
</feature>
<dbReference type="EMBL" id="LN483070">
    <property type="protein sequence ID" value="CEA07306.1"/>
    <property type="molecule type" value="Genomic_DNA"/>
</dbReference>
<reference evidence="3" key="1">
    <citation type="submission" date="2014-07" db="EMBL/GenBank/DDBJ databases">
        <authorList>
            <person name="Urmite Genomes Urmite Genomes"/>
        </authorList>
    </citation>
    <scope>NUCLEOTIDE SEQUENCE</scope>
    <source>
        <strain evidence="3">11W110_air</strain>
    </source>
</reference>
<feature type="transmembrane region" description="Helical" evidence="2">
    <location>
        <begin position="98"/>
        <end position="118"/>
    </location>
</feature>
<feature type="transmembrane region" description="Helical" evidence="2">
    <location>
        <begin position="163"/>
        <end position="186"/>
    </location>
</feature>
<feature type="region of interest" description="Disordered" evidence="1">
    <location>
        <begin position="1"/>
        <end position="33"/>
    </location>
</feature>
<keyword evidence="2" id="KW-0472">Membrane</keyword>
<keyword evidence="2" id="KW-1133">Transmembrane helix</keyword>
<sequence>MGQQARHRATTRMQEPAEERPAQALGADGGHGARARAARARPPLWARVAGGFGIGVLAAVVGLAPWLATGARLPLQNLWAEPTLPEAMPLSALPVSQYLTDGLVALMVAGGLVAGLAARRWGRGGGVAVGAAAAGLLAVQLAATAQSFGLLDTGLLPGSRSDLYVMGLRGGVLASTALAVLVLLLVAARRGGAAALGIGLAAVPFAEWLYLWAVPPFEPSDLPGQLLLLIRWVPAVLVGLALAWYSAVGGGRGRSAANAGTNAGAQPSPARAALAAVWVVDLAVLWVFPALLIGIEAALGSRVYLGDWAMMAQSARTAVRVQLLAGWGPVLLAAVVGAVGAVALLRLRAARLPRP</sequence>
<feature type="transmembrane region" description="Helical" evidence="2">
    <location>
        <begin position="324"/>
        <end position="345"/>
    </location>
</feature>
<gene>
    <name evidence="3" type="ORF">BN1051_00618</name>
</gene>
<accession>A0A078MR22</accession>
<proteinExistence type="predicted"/>
<dbReference type="PATRIC" id="fig|1461584.3.peg.608"/>
<feature type="transmembrane region" description="Helical" evidence="2">
    <location>
        <begin position="232"/>
        <end position="251"/>
    </location>
</feature>
<feature type="transmembrane region" description="Helical" evidence="2">
    <location>
        <begin position="44"/>
        <end position="68"/>
    </location>
</feature>
<evidence type="ECO:0000313" key="3">
    <source>
        <dbReference type="EMBL" id="CEA07306.1"/>
    </source>
</evidence>
<evidence type="ECO:0000256" key="2">
    <source>
        <dbReference type="SAM" id="Phobius"/>
    </source>
</evidence>